<accession>A0A9W7STB7</accession>
<dbReference type="AlphaFoldDB" id="A0A9W7STB7"/>
<keyword evidence="2" id="KW-1185">Reference proteome</keyword>
<reference evidence="1 2" key="1">
    <citation type="journal article" date="2018" name="IMA Fungus">
        <title>IMA Genome-F 10: Nine draft genome sequences of Claviceps purpurea s.lat., including C. arundinis, C. humidiphila, and C. cf. spartinae, pseudomolecules for the pitch canker pathogen Fusarium circinatum, draft genome of Davidsoniella eucalypti, Grosmannia galeiformis, Quambalaria eucalypti, and Teratosphaeria destructans.</title>
        <authorList>
            <person name="Wingfield B.D."/>
            <person name="Liu M."/>
            <person name="Nguyen H.D."/>
            <person name="Lane F.A."/>
            <person name="Morgan S.W."/>
            <person name="De Vos L."/>
            <person name="Wilken P.M."/>
            <person name="Duong T.A."/>
            <person name="Aylward J."/>
            <person name="Coetzee M.P."/>
            <person name="Dadej K."/>
            <person name="De Beer Z.W."/>
            <person name="Findlay W."/>
            <person name="Havenga M."/>
            <person name="Kolarik M."/>
            <person name="Menzies J.G."/>
            <person name="Naidoo K."/>
            <person name="Pochopski O."/>
            <person name="Shoukouhi P."/>
            <person name="Santana Q.C."/>
            <person name="Seifert K.A."/>
            <person name="Soal N."/>
            <person name="Steenkamp E.T."/>
            <person name="Tatham C.T."/>
            <person name="van der Nest M.A."/>
            <person name="Wingfield M.J."/>
        </authorList>
    </citation>
    <scope>NUCLEOTIDE SEQUENCE [LARGE SCALE GENOMIC DNA]</scope>
    <source>
        <strain evidence="1">CMW44962</strain>
    </source>
</reference>
<dbReference type="EMBL" id="RIBY02001667">
    <property type="protein sequence ID" value="KAH9828275.1"/>
    <property type="molecule type" value="Genomic_DNA"/>
</dbReference>
<evidence type="ECO:0000313" key="2">
    <source>
        <dbReference type="Proteomes" id="UP001138500"/>
    </source>
</evidence>
<comment type="caution">
    <text evidence="1">The sequence shown here is derived from an EMBL/GenBank/DDBJ whole genome shotgun (WGS) entry which is preliminary data.</text>
</comment>
<name>A0A9W7STB7_9PEZI</name>
<reference evidence="1 2" key="2">
    <citation type="journal article" date="2021" name="Curr. Genet.">
        <title>Genetic response to nitrogen starvation in the aggressive Eucalyptus foliar pathogen Teratosphaeria destructans.</title>
        <authorList>
            <person name="Havenga M."/>
            <person name="Wingfield B.D."/>
            <person name="Wingfield M.J."/>
            <person name="Dreyer L.L."/>
            <person name="Roets F."/>
            <person name="Aylward J."/>
        </authorList>
    </citation>
    <scope>NUCLEOTIDE SEQUENCE [LARGE SCALE GENOMIC DNA]</scope>
    <source>
        <strain evidence="1">CMW44962</strain>
    </source>
</reference>
<evidence type="ECO:0000313" key="1">
    <source>
        <dbReference type="EMBL" id="KAH9828275.1"/>
    </source>
</evidence>
<dbReference type="InterPro" id="IPR022085">
    <property type="entry name" value="OpdG"/>
</dbReference>
<dbReference type="Proteomes" id="UP001138500">
    <property type="component" value="Unassembled WGS sequence"/>
</dbReference>
<dbReference type="PANTHER" id="PTHR38797">
    <property type="entry name" value="NUCLEAR PORE COMPLEX PROTEIN NUP85-RELATED"/>
    <property type="match status" value="1"/>
</dbReference>
<protein>
    <submittedName>
        <fullName evidence="1">Uncharacterized protein</fullName>
    </submittedName>
</protein>
<organism evidence="1 2">
    <name type="scientific">Teratosphaeria destructans</name>
    <dbReference type="NCBI Taxonomy" id="418781"/>
    <lineage>
        <taxon>Eukaryota</taxon>
        <taxon>Fungi</taxon>
        <taxon>Dikarya</taxon>
        <taxon>Ascomycota</taxon>
        <taxon>Pezizomycotina</taxon>
        <taxon>Dothideomycetes</taxon>
        <taxon>Dothideomycetidae</taxon>
        <taxon>Mycosphaerellales</taxon>
        <taxon>Teratosphaeriaceae</taxon>
        <taxon>Teratosphaeria</taxon>
    </lineage>
</organism>
<proteinExistence type="predicted"/>
<dbReference type="InterPro" id="IPR053204">
    <property type="entry name" value="Oxopyrrolidines_Biosynth-assoc"/>
</dbReference>
<sequence>MQTTTRINEPTWIAAKPRKHAVFELLCSFITNAVANPANVQAVLASTLIKLQSAGTQGPSADQYNDELYVSCGILLTIVSQLSAGGPEQEVLVDLLVKIRNTSLPPSVQETVDEYDPYNEFHLELTPFIRAWSDFEHDAPLYPPLAERRGMSDHLPRERPPWRRQPGNYLTAPEWTNLNAFTARLHVRVPEVVKLDLRGLFAMIEALETPLTPAQLRDNVPAAAAWIVVAGEQLKNNDFPYAKYPSDDGTRRLPWSRGELWEGPLGFGAERWAFWMGRFRRIEEMEGVGEEVREACRRALGVAEAL</sequence>
<dbReference type="OrthoDB" id="3350591at2759"/>
<gene>
    <name evidence="1" type="ORF">Tdes44962_MAKER02440</name>
</gene>
<dbReference type="PANTHER" id="PTHR38797:SF4">
    <property type="entry name" value="NUCLEAR PORE COMPLEX PROTEIN NUP85"/>
    <property type="match status" value="1"/>
</dbReference>
<dbReference type="Pfam" id="PF12311">
    <property type="entry name" value="DUF3632"/>
    <property type="match status" value="1"/>
</dbReference>